<evidence type="ECO:0000256" key="7">
    <source>
        <dbReference type="SAM" id="MobiDB-lite"/>
    </source>
</evidence>
<dbReference type="OrthoDB" id="77405at2759"/>
<accession>M3ARA9</accession>
<dbReference type="GO" id="GO:0000329">
    <property type="term" value="C:fungal-type vacuole membrane"/>
    <property type="evidence" value="ECO:0007669"/>
    <property type="project" value="TreeGrafter"/>
</dbReference>
<organism evidence="9 10">
    <name type="scientific">Sphaerulina musiva (strain SO2202)</name>
    <name type="common">Poplar stem canker fungus</name>
    <name type="synonym">Septoria musiva</name>
    <dbReference type="NCBI Taxonomy" id="692275"/>
    <lineage>
        <taxon>Eukaryota</taxon>
        <taxon>Fungi</taxon>
        <taxon>Dikarya</taxon>
        <taxon>Ascomycota</taxon>
        <taxon>Pezizomycotina</taxon>
        <taxon>Dothideomycetes</taxon>
        <taxon>Dothideomycetidae</taxon>
        <taxon>Mycosphaerellales</taxon>
        <taxon>Mycosphaerellaceae</taxon>
        <taxon>Sphaerulina</taxon>
    </lineage>
</organism>
<feature type="transmembrane region" description="Helical" evidence="8">
    <location>
        <begin position="129"/>
        <end position="149"/>
    </location>
</feature>
<comment type="subcellular location">
    <subcellularLocation>
        <location evidence="1">Membrane</location>
        <topology evidence="1">Multi-pass membrane protein</topology>
    </subcellularLocation>
</comment>
<name>M3ARA9_SPHMS</name>
<feature type="transmembrane region" description="Helical" evidence="8">
    <location>
        <begin position="103"/>
        <end position="123"/>
    </location>
</feature>
<dbReference type="GeneID" id="27899387"/>
<keyword evidence="10" id="KW-1185">Reference proteome</keyword>
<dbReference type="GO" id="GO:0035673">
    <property type="term" value="F:oligopeptide transmembrane transporter activity"/>
    <property type="evidence" value="ECO:0007669"/>
    <property type="project" value="InterPro"/>
</dbReference>
<evidence type="ECO:0000256" key="8">
    <source>
        <dbReference type="SAM" id="Phobius"/>
    </source>
</evidence>
<keyword evidence="4 8" id="KW-0812">Transmembrane</keyword>
<dbReference type="EMBL" id="KB456272">
    <property type="protein sequence ID" value="EMF08004.1"/>
    <property type="molecule type" value="Genomic_DNA"/>
</dbReference>
<evidence type="ECO:0000256" key="5">
    <source>
        <dbReference type="ARBA" id="ARBA00022989"/>
    </source>
</evidence>
<dbReference type="AlphaFoldDB" id="M3ARA9"/>
<protein>
    <submittedName>
        <fullName evidence="9">OPT superfamily oligopeptide transporter</fullName>
    </submittedName>
</protein>
<keyword evidence="6 8" id="KW-0472">Membrane</keyword>
<dbReference type="Pfam" id="PF03169">
    <property type="entry name" value="OPT"/>
    <property type="match status" value="1"/>
</dbReference>
<dbReference type="HOGENOM" id="CLU_010539_1_0_1"/>
<feature type="transmembrane region" description="Helical" evidence="8">
    <location>
        <begin position="170"/>
        <end position="193"/>
    </location>
</feature>
<feature type="transmembrane region" description="Helical" evidence="8">
    <location>
        <begin position="597"/>
        <end position="619"/>
    </location>
</feature>
<dbReference type="RefSeq" id="XP_016756125.1">
    <property type="nucleotide sequence ID" value="XM_016902250.1"/>
</dbReference>
<evidence type="ECO:0000256" key="2">
    <source>
        <dbReference type="ARBA" id="ARBA00008807"/>
    </source>
</evidence>
<evidence type="ECO:0000313" key="9">
    <source>
        <dbReference type="EMBL" id="EMF08004.1"/>
    </source>
</evidence>
<evidence type="ECO:0000256" key="1">
    <source>
        <dbReference type="ARBA" id="ARBA00004141"/>
    </source>
</evidence>
<feature type="transmembrane region" description="Helical" evidence="8">
    <location>
        <begin position="478"/>
        <end position="498"/>
    </location>
</feature>
<dbReference type="InterPro" id="IPR045035">
    <property type="entry name" value="YSL-like"/>
</dbReference>
<dbReference type="NCBIfam" id="TIGR00728">
    <property type="entry name" value="OPT_sfam"/>
    <property type="match status" value="1"/>
</dbReference>
<sequence>MANATEAIDRTVMPMGNINPDVPPLTEKSNVFNTPTQQHGEVEELSSPSGSEGGNEKENIHKSTAVAEMDEIDLEKPGKEHTDTDPFTPFDDLPEECHYIVTIRAMVIGVICGALVNASNVYLGLKTGWTFGASLFGAIIGFAVLKPLGRKLPESFPILGGDFGPRENNIVQTAATAAGGMSSVFISGVPALYQLGLLTTPREDFPRLITLTLVGGYFGFFMATPLRKFFIIYVARELKLIFPTPSATAMTIRAMHMAATGESIAKMKMRALSWAFSIAVVLRVVSQYATGILWDWHIFTWFFIWGNYNNAAINVENWGWLIEWTPAFIGAGMLVGLNTAISFYAGSILAWGIIGPTLVHYNVAFGLPAGGDDPKWEQYISFASLGAAASTKDTPSPRFWLLWPGVLLMIVVSFVELGLQYKVFFHVVKAIHRGTCSGINSVRKALGRGSSPYLESKGAQNDSDLVADFAKDDELVKWWMWFPAMVVVIILACVVMGVQFDMPVGMSLLSIFLAFFFSLLAVQCSGVTDITPLTAASKASQIVLGGATKGEHWQTEHAQRLNLLGGSLASIGADQASSLVGDFRVGYLLKTSPKQQWVAQALGTIVAVFLAPALFMLFVKAYPCIIDISAETCPFSAPSVSAWRAVAVAMTDPTFPVPTSSGIFAIVFSCFGAAMIVVRHYAYTGSWEKYRVYHPNMMCIGLSFVLPQTYYGLAMIIGALPCYFWAKRNPQSFDIYGFAIAAGLIAGEGIGGVINAVFQVAGISGPSPYGTNIACPADAC</sequence>
<feature type="transmembrane region" description="Helical" evidence="8">
    <location>
        <begin position="504"/>
        <end position="522"/>
    </location>
</feature>
<evidence type="ECO:0000313" key="10">
    <source>
        <dbReference type="Proteomes" id="UP000016931"/>
    </source>
</evidence>
<feature type="transmembrane region" description="Helical" evidence="8">
    <location>
        <begin position="327"/>
        <end position="354"/>
    </location>
</feature>
<dbReference type="PANTHER" id="PTHR31645:SF3">
    <property type="entry name" value="OLIGOPEPTIDE TRANSPORTER"/>
    <property type="match status" value="1"/>
</dbReference>
<dbReference type="PANTHER" id="PTHR31645">
    <property type="entry name" value="OLIGOPEPTIDE TRANSPORTER YGL114W-RELATED"/>
    <property type="match status" value="1"/>
</dbReference>
<keyword evidence="3" id="KW-0813">Transport</keyword>
<feature type="transmembrane region" description="Helical" evidence="8">
    <location>
        <begin position="400"/>
        <end position="419"/>
    </location>
</feature>
<dbReference type="OMA" id="GIGMYLP"/>
<evidence type="ECO:0000256" key="3">
    <source>
        <dbReference type="ARBA" id="ARBA00022448"/>
    </source>
</evidence>
<dbReference type="InterPro" id="IPR004813">
    <property type="entry name" value="OPT"/>
</dbReference>
<gene>
    <name evidence="9" type="ORF">SEPMUDRAFT_129012</name>
</gene>
<feature type="region of interest" description="Disordered" evidence="7">
    <location>
        <begin position="1"/>
        <end position="58"/>
    </location>
</feature>
<comment type="similarity">
    <text evidence="2">Belongs to the oligopeptide OPT transporter family.</text>
</comment>
<dbReference type="STRING" id="692275.M3ARA9"/>
<feature type="transmembrane region" description="Helical" evidence="8">
    <location>
        <begin position="271"/>
        <end position="290"/>
    </location>
</feature>
<feature type="transmembrane region" description="Helical" evidence="8">
    <location>
        <begin position="660"/>
        <end position="678"/>
    </location>
</feature>
<reference evidence="9 10" key="1">
    <citation type="journal article" date="2012" name="PLoS Pathog.">
        <title>Diverse lifestyles and strategies of plant pathogenesis encoded in the genomes of eighteen Dothideomycetes fungi.</title>
        <authorList>
            <person name="Ohm R.A."/>
            <person name="Feau N."/>
            <person name="Henrissat B."/>
            <person name="Schoch C.L."/>
            <person name="Horwitz B.A."/>
            <person name="Barry K.W."/>
            <person name="Condon B.J."/>
            <person name="Copeland A.C."/>
            <person name="Dhillon B."/>
            <person name="Glaser F."/>
            <person name="Hesse C.N."/>
            <person name="Kosti I."/>
            <person name="LaButti K."/>
            <person name="Lindquist E.A."/>
            <person name="Lucas S."/>
            <person name="Salamov A.A."/>
            <person name="Bradshaw R.E."/>
            <person name="Ciuffetti L."/>
            <person name="Hamelin R.C."/>
            <person name="Kema G.H.J."/>
            <person name="Lawrence C."/>
            <person name="Scott J.A."/>
            <person name="Spatafora J.W."/>
            <person name="Turgeon B.G."/>
            <person name="de Wit P.J.G.M."/>
            <person name="Zhong S."/>
            <person name="Goodwin S.B."/>
            <person name="Grigoriev I.V."/>
        </authorList>
    </citation>
    <scope>NUCLEOTIDE SEQUENCE [LARGE SCALE GENOMIC DNA]</scope>
    <source>
        <strain evidence="9 10">SO2202</strain>
    </source>
</reference>
<dbReference type="Proteomes" id="UP000016931">
    <property type="component" value="Unassembled WGS sequence"/>
</dbReference>
<feature type="transmembrane region" description="Helical" evidence="8">
    <location>
        <begin position="738"/>
        <end position="758"/>
    </location>
</feature>
<evidence type="ECO:0000256" key="4">
    <source>
        <dbReference type="ARBA" id="ARBA00022692"/>
    </source>
</evidence>
<feature type="compositionally biased region" description="Polar residues" evidence="7">
    <location>
        <begin position="27"/>
        <end position="39"/>
    </location>
</feature>
<feature type="transmembrane region" description="Helical" evidence="8">
    <location>
        <begin position="699"/>
        <end position="726"/>
    </location>
</feature>
<feature type="transmembrane region" description="Helical" evidence="8">
    <location>
        <begin position="205"/>
        <end position="226"/>
    </location>
</feature>
<evidence type="ECO:0000256" key="6">
    <source>
        <dbReference type="ARBA" id="ARBA00023136"/>
    </source>
</evidence>
<keyword evidence="5 8" id="KW-1133">Transmembrane helix</keyword>
<proteinExistence type="inferred from homology"/>
<dbReference type="eggNOG" id="ENOG502QUDW">
    <property type="taxonomic scope" value="Eukaryota"/>
</dbReference>